<reference evidence="1 2" key="1">
    <citation type="submission" date="2015-04" db="EMBL/GenBank/DDBJ databases">
        <authorList>
            <person name="Syromyatnikov M.Y."/>
            <person name="Popov V.N."/>
        </authorList>
    </citation>
    <scope>NUCLEOTIDE SEQUENCE [LARGE SCALE GENOMIC DNA]</scope>
</reference>
<name>A0A1J1I098_9DIPT</name>
<proteinExistence type="predicted"/>
<sequence length="72" mass="8446">MKLPKKNDETKAQKYRTSMKMEKLSNLKKIASFIFTEVFPQTGATEKIKHQMLSLSWLEAQKKAKTANFYFN</sequence>
<keyword evidence="2" id="KW-1185">Reference proteome</keyword>
<dbReference type="AlphaFoldDB" id="A0A1J1I098"/>
<dbReference type="EMBL" id="CVRI01000024">
    <property type="protein sequence ID" value="CRK92238.1"/>
    <property type="molecule type" value="Genomic_DNA"/>
</dbReference>
<evidence type="ECO:0000313" key="1">
    <source>
        <dbReference type="EMBL" id="CRK92238.1"/>
    </source>
</evidence>
<accession>A0A1J1I098</accession>
<dbReference type="Proteomes" id="UP000183832">
    <property type="component" value="Unassembled WGS sequence"/>
</dbReference>
<organism evidence="1 2">
    <name type="scientific">Clunio marinus</name>
    <dbReference type="NCBI Taxonomy" id="568069"/>
    <lineage>
        <taxon>Eukaryota</taxon>
        <taxon>Metazoa</taxon>
        <taxon>Ecdysozoa</taxon>
        <taxon>Arthropoda</taxon>
        <taxon>Hexapoda</taxon>
        <taxon>Insecta</taxon>
        <taxon>Pterygota</taxon>
        <taxon>Neoptera</taxon>
        <taxon>Endopterygota</taxon>
        <taxon>Diptera</taxon>
        <taxon>Nematocera</taxon>
        <taxon>Chironomoidea</taxon>
        <taxon>Chironomidae</taxon>
        <taxon>Clunio</taxon>
    </lineage>
</organism>
<evidence type="ECO:0000313" key="2">
    <source>
        <dbReference type="Proteomes" id="UP000183832"/>
    </source>
</evidence>
<protein>
    <submittedName>
        <fullName evidence="1">CLUMA_CG005812, isoform A</fullName>
    </submittedName>
</protein>
<gene>
    <name evidence="1" type="ORF">CLUMA_CG005812</name>
</gene>